<evidence type="ECO:0000313" key="3">
    <source>
        <dbReference type="Proteomes" id="UP000267821"/>
    </source>
</evidence>
<feature type="region of interest" description="Disordered" evidence="1">
    <location>
        <begin position="423"/>
        <end position="473"/>
    </location>
</feature>
<feature type="compositionally biased region" description="Polar residues" evidence="1">
    <location>
        <begin position="308"/>
        <end position="328"/>
    </location>
</feature>
<dbReference type="PANTHER" id="PTHR15237">
    <property type="entry name" value="DNA REPAIR PROTEIN RAD9"/>
    <property type="match status" value="1"/>
</dbReference>
<feature type="compositionally biased region" description="Polar residues" evidence="1">
    <location>
        <begin position="428"/>
        <end position="439"/>
    </location>
</feature>
<dbReference type="GO" id="GO:0030896">
    <property type="term" value="C:checkpoint clamp complex"/>
    <property type="evidence" value="ECO:0007669"/>
    <property type="project" value="InterPro"/>
</dbReference>
<organism evidence="2 3">
    <name type="scientific">Terfezia boudieri ATCC MYA-4762</name>
    <dbReference type="NCBI Taxonomy" id="1051890"/>
    <lineage>
        <taxon>Eukaryota</taxon>
        <taxon>Fungi</taxon>
        <taxon>Dikarya</taxon>
        <taxon>Ascomycota</taxon>
        <taxon>Pezizomycotina</taxon>
        <taxon>Pezizomycetes</taxon>
        <taxon>Pezizales</taxon>
        <taxon>Pezizaceae</taxon>
        <taxon>Terfezia</taxon>
    </lineage>
</organism>
<dbReference type="STRING" id="1051890.A0A3N4LG96"/>
<feature type="compositionally biased region" description="Acidic residues" evidence="1">
    <location>
        <begin position="444"/>
        <end position="455"/>
    </location>
</feature>
<dbReference type="Pfam" id="PF04139">
    <property type="entry name" value="Rad9"/>
    <property type="match status" value="1"/>
</dbReference>
<dbReference type="InterPro" id="IPR007268">
    <property type="entry name" value="Rad9/Ddc1"/>
</dbReference>
<dbReference type="PANTHER" id="PTHR15237:SF0">
    <property type="entry name" value="CELL CYCLE CHECKPOINT CONTROL PROTEIN"/>
    <property type="match status" value="1"/>
</dbReference>
<dbReference type="EMBL" id="ML121568">
    <property type="protein sequence ID" value="RPB20718.1"/>
    <property type="molecule type" value="Genomic_DNA"/>
</dbReference>
<dbReference type="GO" id="GO:0006281">
    <property type="term" value="P:DNA repair"/>
    <property type="evidence" value="ECO:0007669"/>
    <property type="project" value="TreeGrafter"/>
</dbReference>
<dbReference type="Proteomes" id="UP000267821">
    <property type="component" value="Unassembled WGS sequence"/>
</dbReference>
<evidence type="ECO:0000256" key="1">
    <source>
        <dbReference type="SAM" id="MobiDB-lite"/>
    </source>
</evidence>
<dbReference type="OrthoDB" id="60092at2759"/>
<feature type="region of interest" description="Disordered" evidence="1">
    <location>
        <begin position="307"/>
        <end position="356"/>
    </location>
</feature>
<proteinExistence type="predicted"/>
<reference evidence="2 3" key="1">
    <citation type="journal article" date="2018" name="Nat. Ecol. Evol.">
        <title>Pezizomycetes genomes reveal the molecular basis of ectomycorrhizal truffle lifestyle.</title>
        <authorList>
            <person name="Murat C."/>
            <person name="Payen T."/>
            <person name="Noel B."/>
            <person name="Kuo A."/>
            <person name="Morin E."/>
            <person name="Chen J."/>
            <person name="Kohler A."/>
            <person name="Krizsan K."/>
            <person name="Balestrini R."/>
            <person name="Da Silva C."/>
            <person name="Montanini B."/>
            <person name="Hainaut M."/>
            <person name="Levati E."/>
            <person name="Barry K.W."/>
            <person name="Belfiori B."/>
            <person name="Cichocki N."/>
            <person name="Clum A."/>
            <person name="Dockter R.B."/>
            <person name="Fauchery L."/>
            <person name="Guy J."/>
            <person name="Iotti M."/>
            <person name="Le Tacon F."/>
            <person name="Lindquist E.A."/>
            <person name="Lipzen A."/>
            <person name="Malagnac F."/>
            <person name="Mello A."/>
            <person name="Molinier V."/>
            <person name="Miyauchi S."/>
            <person name="Poulain J."/>
            <person name="Riccioni C."/>
            <person name="Rubini A."/>
            <person name="Sitrit Y."/>
            <person name="Splivallo R."/>
            <person name="Traeger S."/>
            <person name="Wang M."/>
            <person name="Zifcakova L."/>
            <person name="Wipf D."/>
            <person name="Zambonelli A."/>
            <person name="Paolocci F."/>
            <person name="Nowrousian M."/>
            <person name="Ottonello S."/>
            <person name="Baldrian P."/>
            <person name="Spatafora J.W."/>
            <person name="Henrissat B."/>
            <person name="Nagy L.G."/>
            <person name="Aury J.M."/>
            <person name="Wincker P."/>
            <person name="Grigoriev I.V."/>
            <person name="Bonfante P."/>
            <person name="Martin F.M."/>
        </authorList>
    </citation>
    <scope>NUCLEOTIDE SEQUENCE [LARGE SCALE GENOMIC DNA]</scope>
    <source>
        <strain evidence="2 3">ATCC MYA-4762</strain>
    </source>
</reference>
<dbReference type="GO" id="GO:0071479">
    <property type="term" value="P:cellular response to ionizing radiation"/>
    <property type="evidence" value="ECO:0007669"/>
    <property type="project" value="TreeGrafter"/>
</dbReference>
<dbReference type="GO" id="GO:0000076">
    <property type="term" value="P:DNA replication checkpoint signaling"/>
    <property type="evidence" value="ECO:0007669"/>
    <property type="project" value="TreeGrafter"/>
</dbReference>
<dbReference type="AlphaFoldDB" id="A0A3N4LG96"/>
<accession>A0A3N4LG96</accession>
<dbReference type="Gene3D" id="3.70.10.10">
    <property type="match status" value="1"/>
</dbReference>
<evidence type="ECO:0000313" key="2">
    <source>
        <dbReference type="EMBL" id="RPB20718.1"/>
    </source>
</evidence>
<gene>
    <name evidence="2" type="ORF">L211DRAFT_870460</name>
</gene>
<dbReference type="InParanoid" id="A0A3N4LG96"/>
<dbReference type="InterPro" id="IPR046938">
    <property type="entry name" value="DNA_clamp_sf"/>
</dbReference>
<dbReference type="GO" id="GO:0031573">
    <property type="term" value="P:mitotic intra-S DNA damage checkpoint signaling"/>
    <property type="evidence" value="ECO:0007669"/>
    <property type="project" value="TreeGrafter"/>
</dbReference>
<dbReference type="SUPFAM" id="SSF55979">
    <property type="entry name" value="DNA clamp"/>
    <property type="match status" value="1"/>
</dbReference>
<keyword evidence="3" id="KW-1185">Reference proteome</keyword>
<protein>
    <submittedName>
        <fullName evidence="2">Rad9-domain-containing protein</fullName>
    </submittedName>
</protein>
<sequence>MPSLSLALSPPSLQRLHDALSCLAKFSEYVTIEAARNNLCLAALNSSKSAHGAVNLLGGRFFDSYHFVPTQGRSSGPPIDDSKFQCRLHTKALLSVFRQRYLDSKDKETAIEKCELTLGDKPTRGECRILVRFICKHGVVKTYKLTYEDVDIMHAVFDKNAVANRWVMNAKLLKEHMEHFGRKAEQLDISGEDGRATFTSYTEKLMDGIEILKQPLHTAVSMDTVEFEEFTVEEGLHITINLKDFKAIIHHADSLSATISAYYSDPGRPLQVQYDRDGMKCEFTLMTTGSGGKNPPQFTRVVARAVPPSTSNRQAVSATNQRPPNRNISKNRDEDLIKGPKQHNVAPKNSPGPEIPNVVVEDVQPAASGAEAELSLFFAVDESMDEGGPEENDGVLGWDVDMDHTVSVTVDFSLGGRCLQDMERRTGPTVTQSGQSQRQPLFRDEDDSDDAEDDMIVGPTQHVSQVSIEPHAI</sequence>
<name>A0A3N4LG96_9PEZI</name>